<keyword evidence="3" id="KW-1185">Reference proteome</keyword>
<feature type="domain" description="DUF5655" evidence="1">
    <location>
        <begin position="72"/>
        <end position="177"/>
    </location>
</feature>
<dbReference type="RefSeq" id="WP_115817442.1">
    <property type="nucleotide sequence ID" value="NZ_QRDV01000004.1"/>
</dbReference>
<evidence type="ECO:0000313" key="3">
    <source>
        <dbReference type="Proteomes" id="UP000256980"/>
    </source>
</evidence>
<evidence type="ECO:0000259" key="1">
    <source>
        <dbReference type="Pfam" id="PF18899"/>
    </source>
</evidence>
<proteinExistence type="predicted"/>
<protein>
    <submittedName>
        <fullName evidence="2">Putative transport protein</fullName>
    </submittedName>
</protein>
<accession>A0A3D9H4D4</accession>
<dbReference type="OrthoDB" id="9809825at2"/>
<dbReference type="Pfam" id="PF14117">
    <property type="entry name" value="DUF4287"/>
    <property type="match status" value="1"/>
</dbReference>
<organism evidence="2 3">
    <name type="scientific">Winogradskyella eximia</name>
    <dbReference type="NCBI Taxonomy" id="262006"/>
    <lineage>
        <taxon>Bacteria</taxon>
        <taxon>Pseudomonadati</taxon>
        <taxon>Bacteroidota</taxon>
        <taxon>Flavobacteriia</taxon>
        <taxon>Flavobacteriales</taxon>
        <taxon>Flavobacteriaceae</taxon>
        <taxon>Winogradskyella</taxon>
    </lineage>
</organism>
<evidence type="ECO:0000313" key="2">
    <source>
        <dbReference type="EMBL" id="RED44041.1"/>
    </source>
</evidence>
<dbReference type="InterPro" id="IPR043714">
    <property type="entry name" value="DUF5655"/>
</dbReference>
<dbReference type="Pfam" id="PF18899">
    <property type="entry name" value="DUF5655"/>
    <property type="match status" value="1"/>
</dbReference>
<name>A0A3D9H4D4_9FLAO</name>
<dbReference type="Proteomes" id="UP000256980">
    <property type="component" value="Unassembled WGS sequence"/>
</dbReference>
<comment type="caution">
    <text evidence="2">The sequence shown here is derived from an EMBL/GenBank/DDBJ whole genome shotgun (WGS) entry which is preliminary data.</text>
</comment>
<reference evidence="2 3" key="1">
    <citation type="submission" date="2018-07" db="EMBL/GenBank/DDBJ databases">
        <title>Genomic Encyclopedia of Type Strains, Phase III (KMG-III): the genomes of soil and plant-associated and newly described type strains.</title>
        <authorList>
            <person name="Whitman W."/>
        </authorList>
    </citation>
    <scope>NUCLEOTIDE SEQUENCE [LARGE SCALE GENOMIC DNA]</scope>
    <source>
        <strain evidence="2 3">CECT 7946</strain>
    </source>
</reference>
<dbReference type="EMBL" id="QRDV01000004">
    <property type="protein sequence ID" value="RED44041.1"/>
    <property type="molecule type" value="Genomic_DNA"/>
</dbReference>
<sequence>MEKALQTMINNMPEKTGKSLEQWKSILSKKAFAKHSEGVNFLKKEHGVTHGFANTIVTLSKEENNTSEDLVSNQYKGKESLFPIYEKILATVKAFGTDVTITPKKTSVSVIRKRQFVLIKPATKTRIDLGLKLPEKPTTDRLGNSGPFGTMCTHRVQITSIDDIDDELIGWMKEAYTKAE</sequence>
<gene>
    <name evidence="2" type="ORF">DFQ10_104234</name>
</gene>
<dbReference type="AlphaFoldDB" id="A0A3D9H4D4"/>
<dbReference type="InterPro" id="IPR025629">
    <property type="entry name" value="DUF4287"/>
</dbReference>